<protein>
    <submittedName>
        <fullName evidence="2">Uncharacterized protein</fullName>
    </submittedName>
</protein>
<name>A0A0W0F3G4_MONRR</name>
<dbReference type="AlphaFoldDB" id="A0A0W0F3G4"/>
<dbReference type="Proteomes" id="UP000054988">
    <property type="component" value="Unassembled WGS sequence"/>
</dbReference>
<feature type="region of interest" description="Disordered" evidence="1">
    <location>
        <begin position="1"/>
        <end position="27"/>
    </location>
</feature>
<comment type="caution">
    <text evidence="2">The sequence shown here is derived from an EMBL/GenBank/DDBJ whole genome shotgun (WGS) entry which is preliminary data.</text>
</comment>
<reference evidence="2 3" key="1">
    <citation type="submission" date="2015-12" db="EMBL/GenBank/DDBJ databases">
        <title>Draft genome sequence of Moniliophthora roreri, the causal agent of frosty pod rot of cacao.</title>
        <authorList>
            <person name="Aime M.C."/>
            <person name="Diaz-Valderrama J.R."/>
            <person name="Kijpornyongpan T."/>
            <person name="Phillips-Mora W."/>
        </authorList>
    </citation>
    <scope>NUCLEOTIDE SEQUENCE [LARGE SCALE GENOMIC DNA]</scope>
    <source>
        <strain evidence="2 3">MCA 2952</strain>
    </source>
</reference>
<evidence type="ECO:0000256" key="1">
    <source>
        <dbReference type="SAM" id="MobiDB-lite"/>
    </source>
</evidence>
<evidence type="ECO:0000313" key="2">
    <source>
        <dbReference type="EMBL" id="KTB30877.1"/>
    </source>
</evidence>
<organism evidence="2 3">
    <name type="scientific">Moniliophthora roreri</name>
    <name type="common">Frosty pod rot fungus</name>
    <name type="synonym">Monilia roreri</name>
    <dbReference type="NCBI Taxonomy" id="221103"/>
    <lineage>
        <taxon>Eukaryota</taxon>
        <taxon>Fungi</taxon>
        <taxon>Dikarya</taxon>
        <taxon>Basidiomycota</taxon>
        <taxon>Agaricomycotina</taxon>
        <taxon>Agaricomycetes</taxon>
        <taxon>Agaricomycetidae</taxon>
        <taxon>Agaricales</taxon>
        <taxon>Marasmiineae</taxon>
        <taxon>Marasmiaceae</taxon>
        <taxon>Moniliophthora</taxon>
    </lineage>
</organism>
<gene>
    <name evidence="2" type="ORF">WG66_16499</name>
</gene>
<sequence>MPSQTFGSPSIFPPANVNPHTTPTTVSNVPPAILNMAIACSDASTGLLPGITAGMDPRELSQLLQSIQQPASSLVTSAAATYRISSELQSLESI</sequence>
<proteinExistence type="predicted"/>
<dbReference type="EMBL" id="LATX01002359">
    <property type="protein sequence ID" value="KTB30877.1"/>
    <property type="molecule type" value="Genomic_DNA"/>
</dbReference>
<evidence type="ECO:0000313" key="3">
    <source>
        <dbReference type="Proteomes" id="UP000054988"/>
    </source>
</evidence>
<feature type="compositionally biased region" description="Polar residues" evidence="1">
    <location>
        <begin position="18"/>
        <end position="27"/>
    </location>
</feature>
<accession>A0A0W0F3G4</accession>